<feature type="region of interest" description="Disordered" evidence="3">
    <location>
        <begin position="643"/>
        <end position="668"/>
    </location>
</feature>
<dbReference type="Gene3D" id="1.10.246.220">
    <property type="match status" value="1"/>
</dbReference>
<feature type="compositionally biased region" description="Polar residues" evidence="3">
    <location>
        <begin position="21"/>
        <end position="31"/>
    </location>
</feature>
<evidence type="ECO:0000259" key="5">
    <source>
        <dbReference type="PROSITE" id="PS51294"/>
    </source>
</evidence>
<dbReference type="PROSITE" id="PS50090">
    <property type="entry name" value="MYB_LIKE"/>
    <property type="match status" value="1"/>
</dbReference>
<gene>
    <name evidence="6" type="ORF">FSB_LOCUS58119</name>
</gene>
<dbReference type="EMBL" id="OIVN01006306">
    <property type="protein sequence ID" value="SPD30237.1"/>
    <property type="molecule type" value="Genomic_DNA"/>
</dbReference>
<organism evidence="6">
    <name type="scientific">Fagus sylvatica</name>
    <name type="common">Beechnut</name>
    <dbReference type="NCBI Taxonomy" id="28930"/>
    <lineage>
        <taxon>Eukaryota</taxon>
        <taxon>Viridiplantae</taxon>
        <taxon>Streptophyta</taxon>
        <taxon>Embryophyta</taxon>
        <taxon>Tracheophyta</taxon>
        <taxon>Spermatophyta</taxon>
        <taxon>Magnoliopsida</taxon>
        <taxon>eudicotyledons</taxon>
        <taxon>Gunneridae</taxon>
        <taxon>Pentapetalae</taxon>
        <taxon>rosids</taxon>
        <taxon>fabids</taxon>
        <taxon>Fagales</taxon>
        <taxon>Fagaceae</taxon>
        <taxon>Fagus</taxon>
    </lineage>
</organism>
<dbReference type="InterPro" id="IPR017930">
    <property type="entry name" value="Myb_dom"/>
</dbReference>
<evidence type="ECO:0000256" key="1">
    <source>
        <dbReference type="ARBA" id="ARBA00004123"/>
    </source>
</evidence>
<feature type="compositionally biased region" description="Basic and acidic residues" evidence="3">
    <location>
        <begin position="11"/>
        <end position="20"/>
    </location>
</feature>
<reference evidence="6" key="1">
    <citation type="submission" date="2018-02" db="EMBL/GenBank/DDBJ databases">
        <authorList>
            <person name="Cohen D.B."/>
            <person name="Kent A.D."/>
        </authorList>
    </citation>
    <scope>NUCLEOTIDE SEQUENCE</scope>
</reference>
<evidence type="ECO:0000256" key="2">
    <source>
        <dbReference type="ARBA" id="ARBA00023242"/>
    </source>
</evidence>
<sequence>METVVGVEGNDEGKVEETGVEKSSSALSSPKQIADPVVYKLVRVEGDGRLVPATDDELMEVEDFLEDDKSEMHDVADSGQTVVHISEEGASFGKTQLEGSEVPSGFRYLNEQYMPGLLTSENSEIDAGKLNARPEEIIPSSAPSLNDNHINQSGTTVECPKPLDKTIENVSSASAISTGSSSKPDFSKLEGEICLDKLSIRELHEVFKAAFGRETTVKDKLWLKRRIAMGLTNSCDVSTTTFTIKDNKLVKEGEEDSNKNVDGSFTHDPAVGATDINCKGSPASHGSQMEDHQIGSDKNLRNQSIELDSGSEHLHIEERANKRVRKPTKRYIEELSEVESRDYSPRLMSSPKNAVLGQTSPKSCVRPVRNFLSDGRTVVTRLDSLGGSGVQVPYVSRVRRSRPRKNVMALMKFNPTGMDMAAQLVKKALVVHSSQTDDSSGDKVLKKRSAEQIQQPTYSMMLVFGQVKTLSVVMAAVSMDAEIKKLTRSFKIAAFIDVLLLAEVEKDRQHSVMGRMEREENLGLTHADSSGDNSDDNVVTVPTAKGGMRRKHHRAWTLSEVVKLVEGVSKCGAGRWSEIKRLAFASYSYRTSVDLKDKWRNLLKASFAQTPPDDGMNSRKPTSMPIPETILVRVRELAEMNAQVPPSLGSTKPAVGSRNLHETRSGYL</sequence>
<evidence type="ECO:0000256" key="3">
    <source>
        <dbReference type="SAM" id="MobiDB-lite"/>
    </source>
</evidence>
<dbReference type="PROSITE" id="PS51294">
    <property type="entry name" value="HTH_MYB"/>
    <property type="match status" value="1"/>
</dbReference>
<comment type="subcellular location">
    <subcellularLocation>
        <location evidence="1">Nucleus</location>
    </subcellularLocation>
</comment>
<name>A0A2N9IXZ7_FAGSY</name>
<evidence type="ECO:0000259" key="4">
    <source>
        <dbReference type="PROSITE" id="PS50090"/>
    </source>
</evidence>
<dbReference type="PANTHER" id="PTHR47122">
    <property type="entry name" value="MYB-LIKE DNA-BINDING DOMAIN CONTAINING PROTEIN, EXPRESSED"/>
    <property type="match status" value="1"/>
</dbReference>
<feature type="domain" description="Myb-like" evidence="4">
    <location>
        <begin position="556"/>
        <end position="603"/>
    </location>
</feature>
<dbReference type="PANTHER" id="PTHR47122:SF4">
    <property type="entry name" value="TRF-LIKE 3"/>
    <property type="match status" value="1"/>
</dbReference>
<keyword evidence="2" id="KW-0539">Nucleus</keyword>
<dbReference type="AlphaFoldDB" id="A0A2N9IXZ7"/>
<evidence type="ECO:0000313" key="6">
    <source>
        <dbReference type="EMBL" id="SPD30237.1"/>
    </source>
</evidence>
<feature type="compositionally biased region" description="Basic and acidic residues" evidence="3">
    <location>
        <begin position="659"/>
        <end position="668"/>
    </location>
</feature>
<dbReference type="GO" id="GO:0005634">
    <property type="term" value="C:nucleus"/>
    <property type="evidence" value="ECO:0007669"/>
    <property type="project" value="UniProtKB-SubCell"/>
</dbReference>
<protein>
    <submittedName>
        <fullName evidence="6">Uncharacterized protein</fullName>
    </submittedName>
</protein>
<dbReference type="InterPro" id="IPR009057">
    <property type="entry name" value="Homeodomain-like_sf"/>
</dbReference>
<dbReference type="CDD" id="cd11660">
    <property type="entry name" value="SANT_TRF"/>
    <property type="match status" value="1"/>
</dbReference>
<feature type="region of interest" description="Disordered" evidence="3">
    <location>
        <begin position="1"/>
        <end position="31"/>
    </location>
</feature>
<dbReference type="InterPro" id="IPR001005">
    <property type="entry name" value="SANT/Myb"/>
</dbReference>
<proteinExistence type="predicted"/>
<dbReference type="SUPFAM" id="SSF46689">
    <property type="entry name" value="Homeodomain-like"/>
    <property type="match status" value="1"/>
</dbReference>
<dbReference type="Pfam" id="PF00249">
    <property type="entry name" value="Myb_DNA-binding"/>
    <property type="match status" value="1"/>
</dbReference>
<accession>A0A2N9IXZ7</accession>
<dbReference type="SMART" id="SM00717">
    <property type="entry name" value="SANT"/>
    <property type="match status" value="1"/>
</dbReference>
<feature type="domain" description="HTH myb-type" evidence="5">
    <location>
        <begin position="548"/>
        <end position="607"/>
    </location>
</feature>